<sequence>MADVFFLTTLHETVLCSPKPKVVTSPLTPFSAVVPARFLAVARARLNIHITLETILEEENEEEIMDQ</sequence>
<dbReference type="AlphaFoldDB" id="A0A1R3HJ25"/>
<dbReference type="OrthoDB" id="1000546at2759"/>
<dbReference type="EMBL" id="AWWV01011816">
    <property type="protein sequence ID" value="OMO70356.1"/>
    <property type="molecule type" value="Genomic_DNA"/>
</dbReference>
<protein>
    <submittedName>
        <fullName evidence="1">Uncharacterized protein</fullName>
    </submittedName>
</protein>
<dbReference type="Gramene" id="OMO70356">
    <property type="protein sequence ID" value="OMO70356"/>
    <property type="gene ID" value="CCACVL1_18970"/>
</dbReference>
<organism evidence="1 2">
    <name type="scientific">Corchorus capsularis</name>
    <name type="common">Jute</name>
    <dbReference type="NCBI Taxonomy" id="210143"/>
    <lineage>
        <taxon>Eukaryota</taxon>
        <taxon>Viridiplantae</taxon>
        <taxon>Streptophyta</taxon>
        <taxon>Embryophyta</taxon>
        <taxon>Tracheophyta</taxon>
        <taxon>Spermatophyta</taxon>
        <taxon>Magnoliopsida</taxon>
        <taxon>eudicotyledons</taxon>
        <taxon>Gunneridae</taxon>
        <taxon>Pentapetalae</taxon>
        <taxon>rosids</taxon>
        <taxon>malvids</taxon>
        <taxon>Malvales</taxon>
        <taxon>Malvaceae</taxon>
        <taxon>Grewioideae</taxon>
        <taxon>Apeibeae</taxon>
        <taxon>Corchorus</taxon>
    </lineage>
</organism>
<gene>
    <name evidence="1" type="ORF">CCACVL1_18970</name>
</gene>
<evidence type="ECO:0000313" key="2">
    <source>
        <dbReference type="Proteomes" id="UP000188268"/>
    </source>
</evidence>
<feature type="non-terminal residue" evidence="1">
    <location>
        <position position="67"/>
    </location>
</feature>
<evidence type="ECO:0000313" key="1">
    <source>
        <dbReference type="EMBL" id="OMO70356.1"/>
    </source>
</evidence>
<accession>A0A1R3HJ25</accession>
<reference evidence="1 2" key="1">
    <citation type="submission" date="2013-09" db="EMBL/GenBank/DDBJ databases">
        <title>Corchorus capsularis genome sequencing.</title>
        <authorList>
            <person name="Alam M."/>
            <person name="Haque M.S."/>
            <person name="Islam M.S."/>
            <person name="Emdad E.M."/>
            <person name="Islam M.M."/>
            <person name="Ahmed B."/>
            <person name="Halim A."/>
            <person name="Hossen Q.M.M."/>
            <person name="Hossain M.Z."/>
            <person name="Ahmed R."/>
            <person name="Khan M.M."/>
            <person name="Islam R."/>
            <person name="Rashid M.M."/>
            <person name="Khan S.A."/>
            <person name="Rahman M.S."/>
            <person name="Alam M."/>
        </authorList>
    </citation>
    <scope>NUCLEOTIDE SEQUENCE [LARGE SCALE GENOMIC DNA]</scope>
    <source>
        <strain evidence="2">cv. CVL-1</strain>
        <tissue evidence="1">Whole seedling</tissue>
    </source>
</reference>
<dbReference type="Proteomes" id="UP000188268">
    <property type="component" value="Unassembled WGS sequence"/>
</dbReference>
<proteinExistence type="predicted"/>
<name>A0A1R3HJ25_COCAP</name>
<keyword evidence="2" id="KW-1185">Reference proteome</keyword>
<comment type="caution">
    <text evidence="1">The sequence shown here is derived from an EMBL/GenBank/DDBJ whole genome shotgun (WGS) entry which is preliminary data.</text>
</comment>